<keyword evidence="7" id="KW-0413">Isomerase</keyword>
<organism evidence="10 11">
    <name type="scientific">Aggregatimonas sangjinii</name>
    <dbReference type="NCBI Taxonomy" id="2583587"/>
    <lineage>
        <taxon>Bacteria</taxon>
        <taxon>Pseudomonadati</taxon>
        <taxon>Bacteroidota</taxon>
        <taxon>Flavobacteriia</taxon>
        <taxon>Flavobacteriales</taxon>
        <taxon>Flavobacteriaceae</taxon>
        <taxon>Aggregatimonas</taxon>
    </lineage>
</organism>
<evidence type="ECO:0000256" key="1">
    <source>
        <dbReference type="ARBA" id="ARBA00004141"/>
    </source>
</evidence>
<dbReference type="AlphaFoldDB" id="A0A5B7SMJ8"/>
<keyword evidence="3 8" id="KW-0812">Transmembrane</keyword>
<evidence type="ECO:0000313" key="10">
    <source>
        <dbReference type="EMBL" id="QCW99716.1"/>
    </source>
</evidence>
<dbReference type="GO" id="GO:0016020">
    <property type="term" value="C:membrane"/>
    <property type="evidence" value="ECO:0007669"/>
    <property type="project" value="UniProtKB-SubCell"/>
</dbReference>
<dbReference type="GO" id="GO:0045436">
    <property type="term" value="F:lycopene beta cyclase activity"/>
    <property type="evidence" value="ECO:0007669"/>
    <property type="project" value="UniProtKB-ARBA"/>
</dbReference>
<evidence type="ECO:0000256" key="8">
    <source>
        <dbReference type="SAM" id="Phobius"/>
    </source>
</evidence>
<comment type="subcellular location">
    <subcellularLocation>
        <location evidence="1">Membrane</location>
        <topology evidence="1">Multi-pass membrane protein</topology>
    </subcellularLocation>
</comment>
<evidence type="ECO:0000256" key="6">
    <source>
        <dbReference type="ARBA" id="ARBA00023136"/>
    </source>
</evidence>
<feature type="transmembrane region" description="Helical" evidence="8">
    <location>
        <begin position="130"/>
        <end position="149"/>
    </location>
</feature>
<evidence type="ECO:0000313" key="11">
    <source>
        <dbReference type="Proteomes" id="UP000310017"/>
    </source>
</evidence>
<evidence type="ECO:0000256" key="3">
    <source>
        <dbReference type="ARBA" id="ARBA00022692"/>
    </source>
</evidence>
<dbReference type="EMBL" id="CP040710">
    <property type="protein sequence ID" value="QCW99716.1"/>
    <property type="molecule type" value="Genomic_DNA"/>
</dbReference>
<feature type="transmembrane region" description="Helical" evidence="8">
    <location>
        <begin position="156"/>
        <end position="175"/>
    </location>
</feature>
<name>A0A5B7SMJ8_9FLAO</name>
<evidence type="ECO:0000256" key="7">
    <source>
        <dbReference type="ARBA" id="ARBA00023235"/>
    </source>
</evidence>
<dbReference type="OrthoDB" id="5195186at2"/>
<dbReference type="Pfam" id="PF18916">
    <property type="entry name" value="Lycopene_cyc"/>
    <property type="match status" value="2"/>
</dbReference>
<sequence>MSFYLIILMISLAGPLALSFEKNLRLYKRWKYLLPAIFITMLVFVIWDIIFTHRGIWYFNPVYNSGIYIFKLPLEEYLFFLIIPYACAFSFYALQFHFPKLKMNERFTKVLTFLIIALSAIAALHYSDFTYTFVALLVLPVVLLFSYYFAREVVQYYLAVYPILLIPFFIINGILTGTGIEQAVFDYHPQAILGIRIFSIPIEDVLYNFSLLLLPLTLTHIFEMKFTRNKNE</sequence>
<reference evidence="10 11" key="1">
    <citation type="submission" date="2019-05" db="EMBL/GenBank/DDBJ databases">
        <title>Genome sequencing of F202Z8.</title>
        <authorList>
            <person name="Kwon Y.M."/>
        </authorList>
    </citation>
    <scope>NUCLEOTIDE SEQUENCE [LARGE SCALE GENOMIC DNA]</scope>
    <source>
        <strain evidence="10 11">F202Z8</strain>
    </source>
</reference>
<keyword evidence="6 8" id="KW-0472">Membrane</keyword>
<dbReference type="KEGG" id="asag:FGM00_06235"/>
<evidence type="ECO:0000256" key="2">
    <source>
        <dbReference type="ARBA" id="ARBA00004829"/>
    </source>
</evidence>
<dbReference type="InterPro" id="IPR017825">
    <property type="entry name" value="Lycopene_cyclase_dom"/>
</dbReference>
<feature type="transmembrane region" description="Helical" evidence="8">
    <location>
        <begin position="205"/>
        <end position="222"/>
    </location>
</feature>
<dbReference type="GO" id="GO:0016117">
    <property type="term" value="P:carotenoid biosynthetic process"/>
    <property type="evidence" value="ECO:0007669"/>
    <property type="project" value="UniProtKB-KW"/>
</dbReference>
<evidence type="ECO:0000256" key="4">
    <source>
        <dbReference type="ARBA" id="ARBA00022746"/>
    </source>
</evidence>
<feature type="domain" description="Lycopene cyclase" evidence="9">
    <location>
        <begin position="3"/>
        <end position="91"/>
    </location>
</feature>
<evidence type="ECO:0000256" key="5">
    <source>
        <dbReference type="ARBA" id="ARBA00022989"/>
    </source>
</evidence>
<keyword evidence="4" id="KW-0125">Carotenoid biosynthesis</keyword>
<feature type="transmembrane region" description="Helical" evidence="8">
    <location>
        <begin position="106"/>
        <end position="124"/>
    </location>
</feature>
<dbReference type="RefSeq" id="WP_138852068.1">
    <property type="nucleotide sequence ID" value="NZ_CP040710.1"/>
</dbReference>
<dbReference type="NCBIfam" id="TIGR03462">
    <property type="entry name" value="CarR_dom_SF"/>
    <property type="match status" value="2"/>
</dbReference>
<feature type="domain" description="Lycopene cyclase" evidence="9">
    <location>
        <begin position="129"/>
        <end position="222"/>
    </location>
</feature>
<comment type="pathway">
    <text evidence="2">Carotenoid biosynthesis.</text>
</comment>
<gene>
    <name evidence="10" type="ORF">FGM00_06235</name>
</gene>
<feature type="transmembrane region" description="Helical" evidence="8">
    <location>
        <begin position="36"/>
        <end position="57"/>
    </location>
</feature>
<feature type="transmembrane region" description="Helical" evidence="8">
    <location>
        <begin position="6"/>
        <end position="24"/>
    </location>
</feature>
<keyword evidence="11" id="KW-1185">Reference proteome</keyword>
<evidence type="ECO:0000259" key="9">
    <source>
        <dbReference type="Pfam" id="PF18916"/>
    </source>
</evidence>
<dbReference type="GO" id="GO:0016872">
    <property type="term" value="F:intramolecular lyase activity"/>
    <property type="evidence" value="ECO:0007669"/>
    <property type="project" value="InterPro"/>
</dbReference>
<proteinExistence type="predicted"/>
<protein>
    <submittedName>
        <fullName evidence="10">Lycopene cyclase domain-containing protein</fullName>
    </submittedName>
</protein>
<feature type="transmembrane region" description="Helical" evidence="8">
    <location>
        <begin position="77"/>
        <end position="94"/>
    </location>
</feature>
<keyword evidence="5 8" id="KW-1133">Transmembrane helix</keyword>
<accession>A0A5B7SMJ8</accession>
<dbReference type="Proteomes" id="UP000310017">
    <property type="component" value="Chromosome"/>
</dbReference>